<dbReference type="GO" id="GO:0003677">
    <property type="term" value="F:DNA binding"/>
    <property type="evidence" value="ECO:0007669"/>
    <property type="project" value="InterPro"/>
</dbReference>
<feature type="domain" description="Zn(2)-C6 fungal-type" evidence="4">
    <location>
        <begin position="21"/>
        <end position="53"/>
    </location>
</feature>
<evidence type="ECO:0000256" key="3">
    <source>
        <dbReference type="SAM" id="MobiDB-lite"/>
    </source>
</evidence>
<dbReference type="Proteomes" id="UP000182658">
    <property type="component" value="Unassembled WGS sequence"/>
</dbReference>
<feature type="region of interest" description="Disordered" evidence="3">
    <location>
        <begin position="170"/>
        <end position="206"/>
    </location>
</feature>
<name>A0A1J7IU94_9PEZI</name>
<dbReference type="SMART" id="SM00906">
    <property type="entry name" value="Fungal_trans"/>
    <property type="match status" value="1"/>
</dbReference>
<dbReference type="SMART" id="SM00066">
    <property type="entry name" value="GAL4"/>
    <property type="match status" value="1"/>
</dbReference>
<dbReference type="AlphaFoldDB" id="A0A1J7IU94"/>
<keyword evidence="1" id="KW-0479">Metal-binding</keyword>
<keyword evidence="2" id="KW-0539">Nucleus</keyword>
<protein>
    <recommendedName>
        <fullName evidence="4">Zn(2)-C6 fungal-type domain-containing protein</fullName>
    </recommendedName>
</protein>
<sequence>MSAEAPQDSNGRRYRSKKQRPCDVCRSRKIQCKLHGNEVVCEMCKKLGRRCTYVLGPLTRKHRGSSANGDNDARADLRPSFPATQQQDCPLPADISQSQTSHGHSHMAMEADPFWLGPDIQWSPRGSNDLLGMNWPAMQGPLGMTPNDGSQRLFISPASHDAAVLNNVGSSADNGVRLDSRGPAPTLSSSESPSTAQEGGSQASPQMADMTMENASDTSPRSTAGVREISRETYPDVFSLDSKTGYSHQLVGLSSECDPFFLRHYVYNEHDTYPMYRLDFRKVVDDATMPLHEDNGPTSGPPRPSGSAPVQFVLADEEIWKYDVEAAEGLFPGKSTESSDMELLSKLVTPDLGSRLLRLYSRFVHPRYPILSLSDLSRIPDRNCDLSFPVGIRAAVYALATPFTFLDDELSVSKGYIEVCTDDLWAIAHRSFQRASRISHLSSLQLCLLLLQQPPQGYAAADPPAWWALSCSALGLAESLGLNVDPSEWRLPRLEIMLRRRLWWFTYSLHTWHALVTSRPSHINDENWHVSNLIADDFEGDAHGDPDIRESIMQQVPVCLAECELSMIAADVLKKFYSLKATSESLTLSALLARAQPLRARIESWRQTLPILSKPASELDAEEFEHGAALRLSHLTLEILIFRALLRPLFYQPGQQPSAENSREPVAAIVENGYTCAKVASDIVSSLQARHFASFWPPYVRYQLCYVSTFILTNLAQSSTKEIAVRFMSLLSKWRDTLRIQARAWPLARLAAMRLDAIYWKGVSTVVHGAGPDSPAVLLIKELGIKGSGEK</sequence>
<dbReference type="GO" id="GO:0001080">
    <property type="term" value="P:nitrogen catabolite activation of transcription from RNA polymerase II promoter"/>
    <property type="evidence" value="ECO:0007669"/>
    <property type="project" value="TreeGrafter"/>
</dbReference>
<reference evidence="5 6" key="1">
    <citation type="submission" date="2016-10" db="EMBL/GenBank/DDBJ databases">
        <title>Draft genome sequence of Coniochaeta ligniaria NRRL30616, a lignocellulolytic fungus for bioabatement of inhibitors in plant biomass hydrolysates.</title>
        <authorList>
            <consortium name="DOE Joint Genome Institute"/>
            <person name="Jimenez D.J."/>
            <person name="Hector R.E."/>
            <person name="Riley R."/>
            <person name="Sun H."/>
            <person name="Grigoriev I.V."/>
            <person name="Van Elsas J.D."/>
            <person name="Nichols N.N."/>
        </authorList>
    </citation>
    <scope>NUCLEOTIDE SEQUENCE [LARGE SCALE GENOMIC DNA]</scope>
    <source>
        <strain evidence="5 6">NRRL 30616</strain>
    </source>
</reference>
<dbReference type="PANTHER" id="PTHR31668:SF4">
    <property type="entry name" value="TRANSCRIPTIONAL ACTIVATOR PROTEIN DAL81"/>
    <property type="match status" value="1"/>
</dbReference>
<dbReference type="Gene3D" id="4.10.240.10">
    <property type="entry name" value="Zn(2)-C6 fungal-type DNA-binding domain"/>
    <property type="match status" value="1"/>
</dbReference>
<dbReference type="GO" id="GO:0008270">
    <property type="term" value="F:zinc ion binding"/>
    <property type="evidence" value="ECO:0007669"/>
    <property type="project" value="InterPro"/>
</dbReference>
<dbReference type="CDD" id="cd12148">
    <property type="entry name" value="fungal_TF_MHR"/>
    <property type="match status" value="1"/>
</dbReference>
<evidence type="ECO:0000313" key="5">
    <source>
        <dbReference type="EMBL" id="OIW31070.1"/>
    </source>
</evidence>
<dbReference type="STRING" id="1408157.A0A1J7IU94"/>
<evidence type="ECO:0000256" key="1">
    <source>
        <dbReference type="ARBA" id="ARBA00022723"/>
    </source>
</evidence>
<evidence type="ECO:0000259" key="4">
    <source>
        <dbReference type="PROSITE" id="PS50048"/>
    </source>
</evidence>
<organism evidence="5 6">
    <name type="scientific">Coniochaeta ligniaria NRRL 30616</name>
    <dbReference type="NCBI Taxonomy" id="1408157"/>
    <lineage>
        <taxon>Eukaryota</taxon>
        <taxon>Fungi</taxon>
        <taxon>Dikarya</taxon>
        <taxon>Ascomycota</taxon>
        <taxon>Pezizomycotina</taxon>
        <taxon>Sordariomycetes</taxon>
        <taxon>Sordariomycetidae</taxon>
        <taxon>Coniochaetales</taxon>
        <taxon>Coniochaetaceae</taxon>
        <taxon>Coniochaeta</taxon>
    </lineage>
</organism>
<keyword evidence="6" id="KW-1185">Reference proteome</keyword>
<dbReference type="EMBL" id="KV875096">
    <property type="protein sequence ID" value="OIW31070.1"/>
    <property type="molecule type" value="Genomic_DNA"/>
</dbReference>
<dbReference type="InParanoid" id="A0A1J7IU94"/>
<dbReference type="GO" id="GO:0000981">
    <property type="term" value="F:DNA-binding transcription factor activity, RNA polymerase II-specific"/>
    <property type="evidence" value="ECO:0007669"/>
    <property type="project" value="InterPro"/>
</dbReference>
<dbReference type="GO" id="GO:0006351">
    <property type="term" value="P:DNA-templated transcription"/>
    <property type="evidence" value="ECO:0007669"/>
    <property type="project" value="InterPro"/>
</dbReference>
<dbReference type="CDD" id="cd00067">
    <property type="entry name" value="GAL4"/>
    <property type="match status" value="1"/>
</dbReference>
<dbReference type="PANTHER" id="PTHR31668">
    <property type="entry name" value="GLUCOSE TRANSPORT TRANSCRIPTION REGULATOR RGT1-RELATED-RELATED"/>
    <property type="match status" value="1"/>
</dbReference>
<feature type="region of interest" description="Disordered" evidence="3">
    <location>
        <begin position="59"/>
        <end position="89"/>
    </location>
</feature>
<evidence type="ECO:0000313" key="6">
    <source>
        <dbReference type="Proteomes" id="UP000182658"/>
    </source>
</evidence>
<feature type="compositionally biased region" description="Polar residues" evidence="3">
    <location>
        <begin position="186"/>
        <end position="205"/>
    </location>
</feature>
<gene>
    <name evidence="5" type="ORF">CONLIGDRAFT_679807</name>
</gene>
<dbReference type="PROSITE" id="PS00463">
    <property type="entry name" value="ZN2_CY6_FUNGAL_1"/>
    <property type="match status" value="1"/>
</dbReference>
<proteinExistence type="predicted"/>
<dbReference type="InterPro" id="IPR001138">
    <property type="entry name" value="Zn2Cys6_DnaBD"/>
</dbReference>
<evidence type="ECO:0000256" key="2">
    <source>
        <dbReference type="ARBA" id="ARBA00023242"/>
    </source>
</evidence>
<dbReference type="InterPro" id="IPR036864">
    <property type="entry name" value="Zn2-C6_fun-type_DNA-bd_sf"/>
</dbReference>
<dbReference type="Pfam" id="PF04082">
    <property type="entry name" value="Fungal_trans"/>
    <property type="match status" value="1"/>
</dbReference>
<dbReference type="InterPro" id="IPR007219">
    <property type="entry name" value="XnlR_reg_dom"/>
</dbReference>
<dbReference type="OrthoDB" id="1924787at2759"/>
<dbReference type="PROSITE" id="PS50048">
    <property type="entry name" value="ZN2_CY6_FUNGAL_2"/>
    <property type="match status" value="1"/>
</dbReference>
<accession>A0A1J7IU94</accession>
<dbReference type="SUPFAM" id="SSF57701">
    <property type="entry name" value="Zn2/Cys6 DNA-binding domain"/>
    <property type="match status" value="1"/>
</dbReference>
<dbReference type="InterPro" id="IPR050797">
    <property type="entry name" value="Carb_Metab_Trans_Reg"/>
</dbReference>
<dbReference type="GO" id="GO:0005634">
    <property type="term" value="C:nucleus"/>
    <property type="evidence" value="ECO:0007669"/>
    <property type="project" value="TreeGrafter"/>
</dbReference>